<dbReference type="AlphaFoldDB" id="A0A848J4T1"/>
<reference evidence="1 2" key="1">
    <citation type="submission" date="2020-04" db="EMBL/GenBank/DDBJ databases">
        <title>Flammeovirgaceae bacterium KN852 isolated from deep sea.</title>
        <authorList>
            <person name="Zhang D.-C."/>
        </authorList>
    </citation>
    <scope>NUCLEOTIDE SEQUENCE [LARGE SCALE GENOMIC DNA]</scope>
    <source>
        <strain evidence="1 2">KN852</strain>
    </source>
</reference>
<dbReference type="RefSeq" id="WP_169684655.1">
    <property type="nucleotide sequence ID" value="NZ_JABBNU010000012.1"/>
</dbReference>
<accession>A0A848J4T1</accession>
<keyword evidence="2" id="KW-1185">Reference proteome</keyword>
<dbReference type="InterPro" id="IPR036188">
    <property type="entry name" value="FAD/NAD-bd_sf"/>
</dbReference>
<dbReference type="Pfam" id="PF05834">
    <property type="entry name" value="Lycopene_cycl"/>
    <property type="match status" value="1"/>
</dbReference>
<evidence type="ECO:0000313" key="1">
    <source>
        <dbReference type="EMBL" id="NMM50288.1"/>
    </source>
</evidence>
<dbReference type="Gene3D" id="3.50.50.60">
    <property type="entry name" value="FAD/NAD(P)-binding domain"/>
    <property type="match status" value="1"/>
</dbReference>
<dbReference type="SUPFAM" id="SSF51905">
    <property type="entry name" value="FAD/NAD(P)-binding domain"/>
    <property type="match status" value="1"/>
</dbReference>
<dbReference type="Proteomes" id="UP000559010">
    <property type="component" value="Unassembled WGS sequence"/>
</dbReference>
<protein>
    <submittedName>
        <fullName evidence="1">Lycopene cyclase</fullName>
    </submittedName>
</protein>
<proteinExistence type="predicted"/>
<evidence type="ECO:0000313" key="2">
    <source>
        <dbReference type="Proteomes" id="UP000559010"/>
    </source>
</evidence>
<sequence>MSSRYDYIIAGGGAAGFILVDRILESNLLKNKSILIIDKDDKCSNDRTWCFWENDNGYWDEIVFKKWENAIFKDNNNTIEFQLDPYKYKMIRGIDFYTYIKKRIAKFDNVTLLKEEVVSIEKEGDYNRVITSSDNSYLSSLVFNSIPDFQQLTNNKKYPLVLQHFIGWYIETDKSVFDDSAVTFMDFSVSQKENTRFMYILPVSKTKALVEYTLFSPELLEDSEYENEIENYINNVLNISSYNILEKEKGAIPMTSFPFKVKEKDSIINIGTRGGSTKASTGFTFKRIMKNTEDIISFLEGKSTLNNHNNSRYRYYDMLLIDVLFDNNKIGSSIFSSLFRKNNPVEIFEFLDEKTSIQKDLEIMYSCPQTPFIYAFFKRLFYRTFLN</sequence>
<comment type="caution">
    <text evidence="1">The sequence shown here is derived from an EMBL/GenBank/DDBJ whole genome shotgun (WGS) entry which is preliminary data.</text>
</comment>
<gene>
    <name evidence="1" type="ORF">HH304_17905</name>
</gene>
<dbReference type="EMBL" id="JABBNU010000012">
    <property type="protein sequence ID" value="NMM50288.1"/>
    <property type="molecule type" value="Genomic_DNA"/>
</dbReference>
<name>A0A848J4T1_9BACT</name>
<organism evidence="1 2">
    <name type="scientific">Marinigracilibium pacificum</name>
    <dbReference type="NCBI Taxonomy" id="2729599"/>
    <lineage>
        <taxon>Bacteria</taxon>
        <taxon>Pseudomonadati</taxon>
        <taxon>Bacteroidota</taxon>
        <taxon>Cytophagia</taxon>
        <taxon>Cytophagales</taxon>
        <taxon>Flammeovirgaceae</taxon>
        <taxon>Marinigracilibium</taxon>
    </lineage>
</organism>